<feature type="chain" id="PRO_5031259207" evidence="1">
    <location>
        <begin position="19"/>
        <end position="184"/>
    </location>
</feature>
<name>A0A7R7Y011_9EURO</name>
<dbReference type="AlphaFoldDB" id="A0A7R7Y011"/>
<dbReference type="KEGG" id="apuu:APUU_80965A"/>
<protein>
    <submittedName>
        <fullName evidence="2">Uncharacterized protein</fullName>
    </submittedName>
</protein>
<proteinExistence type="predicted"/>
<dbReference type="RefSeq" id="XP_041562848.1">
    <property type="nucleotide sequence ID" value="XM_041697304.1"/>
</dbReference>
<sequence>MKLLHWLSTLLFMAIAAATSTREGMLKEIQIMDRWYKLCAENGRLYSSAKILQCIHHSNDNLFSAYARLPHADRGEPPMDSGSCNAVSSALKKPFDAGKILFDILKKPEIICHAKDKATAENVKGGLEITLERWGQKYLPRFHANCKEEKGNVLYAYQEWKAPSEALKGAIGAWELWDTTCASA</sequence>
<evidence type="ECO:0000313" key="3">
    <source>
        <dbReference type="Proteomes" id="UP000654913"/>
    </source>
</evidence>
<evidence type="ECO:0000313" key="2">
    <source>
        <dbReference type="EMBL" id="BCS30662.1"/>
    </source>
</evidence>
<accession>A0A7R7Y011</accession>
<evidence type="ECO:0000256" key="1">
    <source>
        <dbReference type="SAM" id="SignalP"/>
    </source>
</evidence>
<gene>
    <name evidence="2" type="ORF">APUU_80965A</name>
</gene>
<dbReference type="EMBL" id="AP024450">
    <property type="protein sequence ID" value="BCS30662.1"/>
    <property type="molecule type" value="Genomic_DNA"/>
</dbReference>
<dbReference type="Proteomes" id="UP000654913">
    <property type="component" value="Chromosome 8"/>
</dbReference>
<keyword evidence="1" id="KW-0732">Signal</keyword>
<feature type="signal peptide" evidence="1">
    <location>
        <begin position="1"/>
        <end position="18"/>
    </location>
</feature>
<reference evidence="2" key="2">
    <citation type="submission" date="2021-02" db="EMBL/GenBank/DDBJ databases">
        <title>Aspergillus puulaauensis MK2 genome sequence.</title>
        <authorList>
            <person name="Futagami T."/>
            <person name="Mori K."/>
            <person name="Kadooka C."/>
            <person name="Tanaka T."/>
        </authorList>
    </citation>
    <scope>NUCLEOTIDE SEQUENCE</scope>
    <source>
        <strain evidence="2">MK2</strain>
    </source>
</reference>
<organism evidence="2 3">
    <name type="scientific">Aspergillus puulaauensis</name>
    <dbReference type="NCBI Taxonomy" id="1220207"/>
    <lineage>
        <taxon>Eukaryota</taxon>
        <taxon>Fungi</taxon>
        <taxon>Dikarya</taxon>
        <taxon>Ascomycota</taxon>
        <taxon>Pezizomycotina</taxon>
        <taxon>Eurotiomycetes</taxon>
        <taxon>Eurotiomycetidae</taxon>
        <taxon>Eurotiales</taxon>
        <taxon>Aspergillaceae</taxon>
        <taxon>Aspergillus</taxon>
    </lineage>
</organism>
<keyword evidence="3" id="KW-1185">Reference proteome</keyword>
<reference evidence="2" key="1">
    <citation type="submission" date="2021-01" db="EMBL/GenBank/DDBJ databases">
        <authorList>
            <consortium name="Aspergillus puulaauensis MK2 genome sequencing consortium"/>
            <person name="Kazuki M."/>
            <person name="Futagami T."/>
        </authorList>
    </citation>
    <scope>NUCLEOTIDE SEQUENCE</scope>
    <source>
        <strain evidence="2">MK2</strain>
    </source>
</reference>
<dbReference type="GeneID" id="64980659"/>